<feature type="region of interest" description="Disordered" evidence="5">
    <location>
        <begin position="370"/>
        <end position="389"/>
    </location>
</feature>
<dbReference type="AlphaFoldDB" id="A0A8X8DD17"/>
<protein>
    <recommendedName>
        <fullName evidence="6">MYB-CC type transcription factor LHEQLE-containing domain-containing protein</fullName>
    </recommendedName>
</protein>
<evidence type="ECO:0000259" key="6">
    <source>
        <dbReference type="Pfam" id="PF14379"/>
    </source>
</evidence>
<evidence type="ECO:0000313" key="7">
    <source>
        <dbReference type="EMBL" id="KAG6787492.1"/>
    </source>
</evidence>
<dbReference type="GO" id="GO:0003700">
    <property type="term" value="F:DNA-binding transcription factor activity"/>
    <property type="evidence" value="ECO:0007669"/>
    <property type="project" value="InterPro"/>
</dbReference>
<dbReference type="InterPro" id="IPR006447">
    <property type="entry name" value="Myb_dom_plants"/>
</dbReference>
<dbReference type="OrthoDB" id="551907at2759"/>
<keyword evidence="4" id="KW-0539">Nucleus</keyword>
<feature type="domain" description="MYB-CC type transcription factor LHEQLE-containing" evidence="6">
    <location>
        <begin position="311"/>
        <end position="357"/>
    </location>
</feature>
<dbReference type="Pfam" id="PF14379">
    <property type="entry name" value="Myb_CC_LHEQLE"/>
    <property type="match status" value="1"/>
</dbReference>
<feature type="compositionally biased region" description="Polar residues" evidence="5">
    <location>
        <begin position="371"/>
        <end position="383"/>
    </location>
</feature>
<evidence type="ECO:0000313" key="8">
    <source>
        <dbReference type="Proteomes" id="UP000886885"/>
    </source>
</evidence>
<reference evidence="7" key="1">
    <citation type="journal article" date="2020" name="bioRxiv">
        <title>Hybrid origin of Populus tomentosa Carr. identified through genome sequencing and phylogenomic analysis.</title>
        <authorList>
            <person name="An X."/>
            <person name="Gao K."/>
            <person name="Chen Z."/>
            <person name="Li J."/>
            <person name="Yang X."/>
            <person name="Yang X."/>
            <person name="Zhou J."/>
            <person name="Guo T."/>
            <person name="Zhao T."/>
            <person name="Huang S."/>
            <person name="Miao D."/>
            <person name="Khan W.U."/>
            <person name="Rao P."/>
            <person name="Ye M."/>
            <person name="Lei B."/>
            <person name="Liao W."/>
            <person name="Wang J."/>
            <person name="Ji L."/>
            <person name="Li Y."/>
            <person name="Guo B."/>
            <person name="Mustafa N.S."/>
            <person name="Li S."/>
            <person name="Yun Q."/>
            <person name="Keller S.R."/>
            <person name="Mao J."/>
            <person name="Zhang R."/>
            <person name="Strauss S.H."/>
        </authorList>
    </citation>
    <scope>NUCLEOTIDE SEQUENCE</scope>
    <source>
        <strain evidence="7">GM15</strain>
        <tissue evidence="7">Leaf</tissue>
    </source>
</reference>
<evidence type="ECO:0000256" key="4">
    <source>
        <dbReference type="ARBA" id="ARBA00023242"/>
    </source>
</evidence>
<dbReference type="NCBIfam" id="TIGR01557">
    <property type="entry name" value="myb_SHAQKYF"/>
    <property type="match status" value="1"/>
</dbReference>
<dbReference type="PANTHER" id="PTHR31499">
    <property type="entry name" value="MYB FAMILY TRANSCRIPTION FACTOR PHL11"/>
    <property type="match status" value="1"/>
</dbReference>
<evidence type="ECO:0000256" key="3">
    <source>
        <dbReference type="ARBA" id="ARBA00023163"/>
    </source>
</evidence>
<dbReference type="EMBL" id="JAAWWB010000003">
    <property type="protein sequence ID" value="KAG6787492.1"/>
    <property type="molecule type" value="Genomic_DNA"/>
</dbReference>
<keyword evidence="2" id="KW-0805">Transcription regulation</keyword>
<keyword evidence="8" id="KW-1185">Reference proteome</keyword>
<evidence type="ECO:0000256" key="2">
    <source>
        <dbReference type="ARBA" id="ARBA00023015"/>
    </source>
</evidence>
<comment type="caution">
    <text evidence="7">The sequence shown here is derived from an EMBL/GenBank/DDBJ whole genome shotgun (WGS) entry which is preliminary data.</text>
</comment>
<feature type="compositionally biased region" description="Polar residues" evidence="5">
    <location>
        <begin position="427"/>
        <end position="445"/>
    </location>
</feature>
<gene>
    <name evidence="7" type="ORF">POTOM_009132</name>
</gene>
<accession>A0A8X8DD17</accession>
<comment type="subcellular location">
    <subcellularLocation>
        <location evidence="1">Nucleus</location>
    </subcellularLocation>
</comment>
<sequence>MEGRPAFSIQRAGAKQLGNLGVSGTLSSSLPVVPTPLEETYPKLPGCQQVSMERELMTRPLVQASHLPSNNGVVGHLFSSSASFSTDLQYSSVTPRERHSRNTPFISQSSANAGALLMSQSSPSALLQSTTTSHYINENSASWCPESPPGFLDFPTNTTVQNNQIESNSCAGVMTSEEFGKRNDWQEWADQLITDDDDALTTNWNDLLADTSIVDMEPKMAYQVSKPSSNIPVQHSQGQLQLPSPSAEIRPVLTPTSSANSAPTKPRMRWTPELHEAFVEAVNNLGGSERSSEKRLTSIDEISSLDLKTGIEITEALRLQMEVQKRLHEQLEIQRNLQLRIEEQGRHLQMMFEKQCKSGIDVDKLKPASSALENPSTLSSDAIQDSPAKNDLETAQVDCGKTPTDTIYANPALEGGSQDLNRKHKVSQTGTPENSEPYNTDSSLQPAKRPRTEA</sequence>
<organism evidence="7 8">
    <name type="scientific">Populus tomentosa</name>
    <name type="common">Chinese white poplar</name>
    <dbReference type="NCBI Taxonomy" id="118781"/>
    <lineage>
        <taxon>Eukaryota</taxon>
        <taxon>Viridiplantae</taxon>
        <taxon>Streptophyta</taxon>
        <taxon>Embryophyta</taxon>
        <taxon>Tracheophyta</taxon>
        <taxon>Spermatophyta</taxon>
        <taxon>Magnoliopsida</taxon>
        <taxon>eudicotyledons</taxon>
        <taxon>Gunneridae</taxon>
        <taxon>Pentapetalae</taxon>
        <taxon>rosids</taxon>
        <taxon>fabids</taxon>
        <taxon>Malpighiales</taxon>
        <taxon>Salicaceae</taxon>
        <taxon>Saliceae</taxon>
        <taxon>Populus</taxon>
    </lineage>
</organism>
<dbReference type="GO" id="GO:0003677">
    <property type="term" value="F:DNA binding"/>
    <property type="evidence" value="ECO:0007669"/>
    <property type="project" value="InterPro"/>
</dbReference>
<evidence type="ECO:0000256" key="1">
    <source>
        <dbReference type="ARBA" id="ARBA00004123"/>
    </source>
</evidence>
<evidence type="ECO:0000256" key="5">
    <source>
        <dbReference type="SAM" id="MobiDB-lite"/>
    </source>
</evidence>
<dbReference type="InterPro" id="IPR046955">
    <property type="entry name" value="PHR1-like"/>
</dbReference>
<name>A0A8X8DD17_POPTO</name>
<dbReference type="PANTHER" id="PTHR31499:SF80">
    <property type="entry name" value="HTH MYB-TYPE DOMAIN-CONTAINING PROTEIN"/>
    <property type="match status" value="1"/>
</dbReference>
<keyword evidence="3" id="KW-0804">Transcription</keyword>
<dbReference type="GO" id="GO:0005634">
    <property type="term" value="C:nucleus"/>
    <property type="evidence" value="ECO:0007669"/>
    <property type="project" value="UniProtKB-SubCell"/>
</dbReference>
<dbReference type="Proteomes" id="UP000886885">
    <property type="component" value="Chromosome 2A"/>
</dbReference>
<feature type="region of interest" description="Disordered" evidence="5">
    <location>
        <begin position="395"/>
        <end position="454"/>
    </location>
</feature>
<proteinExistence type="predicted"/>
<dbReference type="InterPro" id="IPR025756">
    <property type="entry name" value="Myb_CC_LHEQLE"/>
</dbReference>